<evidence type="ECO:0000313" key="2">
    <source>
        <dbReference type="EMBL" id="GAQ93538.1"/>
    </source>
</evidence>
<accession>A0A1Y1IYX4</accession>
<reference evidence="2 3" key="1">
    <citation type="journal article" date="2014" name="Nat. Commun.">
        <title>Klebsormidium flaccidum genome reveals primary factors for plant terrestrial adaptation.</title>
        <authorList>
            <person name="Hori K."/>
            <person name="Maruyama F."/>
            <person name="Fujisawa T."/>
            <person name="Togashi T."/>
            <person name="Yamamoto N."/>
            <person name="Seo M."/>
            <person name="Sato S."/>
            <person name="Yamada T."/>
            <person name="Mori H."/>
            <person name="Tajima N."/>
            <person name="Moriyama T."/>
            <person name="Ikeuchi M."/>
            <person name="Watanabe M."/>
            <person name="Wada H."/>
            <person name="Kobayashi K."/>
            <person name="Saito M."/>
            <person name="Masuda T."/>
            <person name="Sasaki-Sekimoto Y."/>
            <person name="Mashiguchi K."/>
            <person name="Awai K."/>
            <person name="Shimojima M."/>
            <person name="Masuda S."/>
            <person name="Iwai M."/>
            <person name="Nobusawa T."/>
            <person name="Narise T."/>
            <person name="Kondo S."/>
            <person name="Saito H."/>
            <person name="Sato R."/>
            <person name="Murakawa M."/>
            <person name="Ihara Y."/>
            <person name="Oshima-Yamada Y."/>
            <person name="Ohtaka K."/>
            <person name="Satoh M."/>
            <person name="Sonobe K."/>
            <person name="Ishii M."/>
            <person name="Ohtani R."/>
            <person name="Kanamori-Sato M."/>
            <person name="Honoki R."/>
            <person name="Miyazaki D."/>
            <person name="Mochizuki H."/>
            <person name="Umetsu J."/>
            <person name="Higashi K."/>
            <person name="Shibata D."/>
            <person name="Kamiya Y."/>
            <person name="Sato N."/>
            <person name="Nakamura Y."/>
            <person name="Tabata S."/>
            <person name="Ida S."/>
            <person name="Kurokawa K."/>
            <person name="Ohta H."/>
        </authorList>
    </citation>
    <scope>NUCLEOTIDE SEQUENCE [LARGE SCALE GENOMIC DNA]</scope>
    <source>
        <strain evidence="2 3">NIES-2285</strain>
    </source>
</reference>
<dbReference type="Proteomes" id="UP000054558">
    <property type="component" value="Unassembled WGS sequence"/>
</dbReference>
<evidence type="ECO:0000313" key="3">
    <source>
        <dbReference type="Proteomes" id="UP000054558"/>
    </source>
</evidence>
<dbReference type="EMBL" id="DF238580">
    <property type="protein sequence ID" value="GAQ93538.1"/>
    <property type="molecule type" value="Genomic_DNA"/>
</dbReference>
<organism evidence="2 3">
    <name type="scientific">Klebsormidium nitens</name>
    <name type="common">Green alga</name>
    <name type="synonym">Ulothrix nitens</name>
    <dbReference type="NCBI Taxonomy" id="105231"/>
    <lineage>
        <taxon>Eukaryota</taxon>
        <taxon>Viridiplantae</taxon>
        <taxon>Streptophyta</taxon>
        <taxon>Klebsormidiophyceae</taxon>
        <taxon>Klebsormidiales</taxon>
        <taxon>Klebsormidiaceae</taxon>
        <taxon>Klebsormidium</taxon>
    </lineage>
</organism>
<feature type="non-terminal residue" evidence="2">
    <location>
        <position position="661"/>
    </location>
</feature>
<dbReference type="PANTHER" id="PTHR34305">
    <property type="entry name" value="EXPRESSED PROTEIN"/>
    <property type="match status" value="1"/>
</dbReference>
<sequence length="661" mass="71846">MKGYLVSCGVPKNKQRRQILCLGCVGKLMGELKVSADAQSVSLREQDALLFERQASGSWKQTLELTNELLEGVVISNESTVSRKKPKKAAAESALNRGMQAGSRAREMLPEERLGIPAQAGLFLSGVLEGTCRIVVPAGVDECEASPLRLYMTHWDHNRARPKALGKPTKEKALLEECWWDSQGSSNCSCNRSRLAKDAACVHKLVLATLGAPGLQQGGLPTARQLGRGAGLVEQVGTDSTGRFFAVRSSPKGVSPAHKMLHRSVEGAWYCQGKRDGCPSQHDCSHVIAANLAVRAGQVHFAQGLLLRQDALSTARQWLEQWDGALPLIGRRAGGSESRVDSEGAGEAEAHLMGLISGQRHEPAGCAGADCFCQEHQQLFGVAEPSASSQTQGPGVSEPWRGARRSKQWYRSHAGGAPRAMAPKSVQEPPAEALGKEAIRCWVSSCGSCTLEGAQRGCQHGGKGRAPVMLQETQAVQVTQPKLSQLSDAPDFHDPWVTRLRCGPIRVSKLVGRDFQELGELGMLSAPCPLEPPPCGGKWMELWQDAVVHASTWSQAVRTRIYSCKCARKHTIHFDGEHLGLYAWSRQTIVVQESLQLLLKQMQRGQSGFGALLEGQQEAFRRAPECAVLSEETWRKASLDFFRLVGRQILECCSICGPHPE</sequence>
<proteinExistence type="predicted"/>
<dbReference type="AlphaFoldDB" id="A0A1Y1IYX4"/>
<evidence type="ECO:0000256" key="1">
    <source>
        <dbReference type="SAM" id="MobiDB-lite"/>
    </source>
</evidence>
<feature type="region of interest" description="Disordered" evidence="1">
    <location>
        <begin position="385"/>
        <end position="430"/>
    </location>
</feature>
<gene>
    <name evidence="2" type="ORF">KFL_016310010</name>
</gene>
<dbReference type="PANTHER" id="PTHR34305:SF1">
    <property type="entry name" value="SWIM-TYPE DOMAIN-CONTAINING PROTEIN"/>
    <property type="match status" value="1"/>
</dbReference>
<keyword evidence="3" id="KW-1185">Reference proteome</keyword>
<name>A0A1Y1IYX4_KLENI</name>
<protein>
    <submittedName>
        <fullName evidence="2">Uncharacterized protein</fullName>
    </submittedName>
</protein>